<sequence length="117" mass="12920">MVVNTRFGHQGFDSSTLNTQKIKPIQLSRILQLSKILFQLFRTSSSSSTSTRITPKVFNKLLQKVVAISQDLDRHAALSVLNIVSQETLERSGRALMVNINNSTGDSSWTPLSTSQG</sequence>
<accession>A0ABD1Q2A0</accession>
<organism evidence="1 2">
    <name type="scientific">Abeliophyllum distichum</name>
    <dbReference type="NCBI Taxonomy" id="126358"/>
    <lineage>
        <taxon>Eukaryota</taxon>
        <taxon>Viridiplantae</taxon>
        <taxon>Streptophyta</taxon>
        <taxon>Embryophyta</taxon>
        <taxon>Tracheophyta</taxon>
        <taxon>Spermatophyta</taxon>
        <taxon>Magnoliopsida</taxon>
        <taxon>eudicotyledons</taxon>
        <taxon>Gunneridae</taxon>
        <taxon>Pentapetalae</taxon>
        <taxon>asterids</taxon>
        <taxon>lamiids</taxon>
        <taxon>Lamiales</taxon>
        <taxon>Oleaceae</taxon>
        <taxon>Forsythieae</taxon>
        <taxon>Abeliophyllum</taxon>
    </lineage>
</organism>
<protein>
    <submittedName>
        <fullName evidence="1">Uncharacterized protein</fullName>
    </submittedName>
</protein>
<evidence type="ECO:0000313" key="2">
    <source>
        <dbReference type="Proteomes" id="UP001604336"/>
    </source>
</evidence>
<name>A0ABD1Q2A0_9LAMI</name>
<dbReference type="AlphaFoldDB" id="A0ABD1Q2A0"/>
<proteinExistence type="predicted"/>
<dbReference type="EMBL" id="JBFOLK010000012">
    <property type="protein sequence ID" value="KAL2470245.1"/>
    <property type="molecule type" value="Genomic_DNA"/>
</dbReference>
<dbReference type="Proteomes" id="UP001604336">
    <property type="component" value="Unassembled WGS sequence"/>
</dbReference>
<reference evidence="2" key="1">
    <citation type="submission" date="2024-07" db="EMBL/GenBank/DDBJ databases">
        <title>Two chromosome-level genome assemblies of Korean endemic species Abeliophyllum distichum and Forsythia ovata (Oleaceae).</title>
        <authorList>
            <person name="Jang H."/>
        </authorList>
    </citation>
    <scope>NUCLEOTIDE SEQUENCE [LARGE SCALE GENOMIC DNA]</scope>
</reference>
<gene>
    <name evidence="1" type="ORF">Adt_38381</name>
</gene>
<evidence type="ECO:0000313" key="1">
    <source>
        <dbReference type="EMBL" id="KAL2470245.1"/>
    </source>
</evidence>
<keyword evidence="2" id="KW-1185">Reference proteome</keyword>
<comment type="caution">
    <text evidence="1">The sequence shown here is derived from an EMBL/GenBank/DDBJ whole genome shotgun (WGS) entry which is preliminary data.</text>
</comment>